<dbReference type="EMBL" id="JBHSWJ010000002">
    <property type="protein sequence ID" value="MFC6713697.1"/>
    <property type="molecule type" value="Genomic_DNA"/>
</dbReference>
<name>A0ABW2ART5_9MICO</name>
<dbReference type="RefSeq" id="WP_377821657.1">
    <property type="nucleotide sequence ID" value="NZ_JBHSWJ010000002.1"/>
</dbReference>
<dbReference type="Proteomes" id="UP001596356">
    <property type="component" value="Unassembled WGS sequence"/>
</dbReference>
<protein>
    <submittedName>
        <fullName evidence="1">Uncharacterized protein</fullName>
    </submittedName>
</protein>
<evidence type="ECO:0000313" key="1">
    <source>
        <dbReference type="EMBL" id="MFC6713697.1"/>
    </source>
</evidence>
<sequence length="55" mass="6042">MQAKKATIEPTSLRYDKALEKALCSVVTIPREQSRTARCIKRVADLAAGRAPCPQ</sequence>
<organism evidence="1 2">
    <name type="scientific">Branchiibius cervicis</name>
    <dbReference type="NCBI Taxonomy" id="908252"/>
    <lineage>
        <taxon>Bacteria</taxon>
        <taxon>Bacillati</taxon>
        <taxon>Actinomycetota</taxon>
        <taxon>Actinomycetes</taxon>
        <taxon>Micrococcales</taxon>
        <taxon>Dermacoccaceae</taxon>
        <taxon>Branchiibius</taxon>
    </lineage>
</organism>
<evidence type="ECO:0000313" key="2">
    <source>
        <dbReference type="Proteomes" id="UP001596356"/>
    </source>
</evidence>
<keyword evidence="2" id="KW-1185">Reference proteome</keyword>
<accession>A0ABW2ART5</accession>
<comment type="caution">
    <text evidence="1">The sequence shown here is derived from an EMBL/GenBank/DDBJ whole genome shotgun (WGS) entry which is preliminary data.</text>
</comment>
<reference evidence="2" key="1">
    <citation type="journal article" date="2019" name="Int. J. Syst. Evol. Microbiol.">
        <title>The Global Catalogue of Microorganisms (GCM) 10K type strain sequencing project: providing services to taxonomists for standard genome sequencing and annotation.</title>
        <authorList>
            <consortium name="The Broad Institute Genomics Platform"/>
            <consortium name="The Broad Institute Genome Sequencing Center for Infectious Disease"/>
            <person name="Wu L."/>
            <person name="Ma J."/>
        </authorList>
    </citation>
    <scope>NUCLEOTIDE SEQUENCE [LARGE SCALE GENOMIC DNA]</scope>
    <source>
        <strain evidence="2">NBRC 106593</strain>
    </source>
</reference>
<proteinExistence type="predicted"/>
<gene>
    <name evidence="1" type="ORF">ACFQBT_07590</name>
</gene>